<dbReference type="GeneID" id="29645157"/>
<dbReference type="Proteomes" id="UP000050443">
    <property type="component" value="Unassembled WGS sequence"/>
</dbReference>
<organism evidence="1 2">
    <name type="scientific">Flavobacterium aquidurense</name>
    <dbReference type="NCBI Taxonomy" id="362413"/>
    <lineage>
        <taxon>Bacteria</taxon>
        <taxon>Pseudomonadati</taxon>
        <taxon>Bacteroidota</taxon>
        <taxon>Flavobacteriia</taxon>
        <taxon>Flavobacteriales</taxon>
        <taxon>Flavobacteriaceae</taxon>
        <taxon>Flavobacterium</taxon>
    </lineage>
</organism>
<name>A0A0Q0S977_9FLAO</name>
<protein>
    <submittedName>
        <fullName evidence="1">Uncharacterized protein</fullName>
    </submittedName>
</protein>
<reference evidence="1 2" key="1">
    <citation type="submission" date="2014-09" db="EMBL/GenBank/DDBJ databases">
        <title>Genome sequence of Flavobacterium aquidurense RC62.</title>
        <authorList>
            <person name="Kim J.F."/>
            <person name="Kwak M.-J."/>
        </authorList>
    </citation>
    <scope>NUCLEOTIDE SEQUENCE [LARGE SCALE GENOMIC DNA]</scope>
    <source>
        <strain evidence="1 2">RC62</strain>
    </source>
</reference>
<sequence length="71" mass="7954">MYFGLGAISRCPSNLLLFKEKSKRIFPPIGARAVVLRINISNKKKETAPKEETLRLGAFARLKKTVKPPTL</sequence>
<evidence type="ECO:0000313" key="2">
    <source>
        <dbReference type="Proteomes" id="UP000050443"/>
    </source>
</evidence>
<evidence type="ECO:0000313" key="1">
    <source>
        <dbReference type="EMBL" id="KQB40254.1"/>
    </source>
</evidence>
<gene>
    <name evidence="1" type="ORF">RC62_136</name>
</gene>
<comment type="caution">
    <text evidence="1">The sequence shown here is derived from an EMBL/GenBank/DDBJ whole genome shotgun (WGS) entry which is preliminary data.</text>
</comment>
<dbReference type="PATRIC" id="fig|362413.3.peg.132"/>
<dbReference type="AlphaFoldDB" id="A0A0Q0S977"/>
<dbReference type="EMBL" id="JRLF01000010">
    <property type="protein sequence ID" value="KQB40254.1"/>
    <property type="molecule type" value="Genomic_DNA"/>
</dbReference>
<accession>A0A0Q0S977</accession>
<proteinExistence type="predicted"/>